<keyword evidence="1" id="KW-1133">Transmembrane helix</keyword>
<evidence type="ECO:0000256" key="1">
    <source>
        <dbReference type="SAM" id="Phobius"/>
    </source>
</evidence>
<name>A0A1I7BIY8_9ACTN</name>
<dbReference type="Pfam" id="PF19473">
    <property type="entry name" value="DUF6010"/>
    <property type="match status" value="1"/>
</dbReference>
<dbReference type="Proteomes" id="UP000199546">
    <property type="component" value="Unassembled WGS sequence"/>
</dbReference>
<dbReference type="AlphaFoldDB" id="A0A1I7BIY8"/>
<feature type="transmembrane region" description="Helical" evidence="1">
    <location>
        <begin position="27"/>
        <end position="46"/>
    </location>
</feature>
<proteinExistence type="predicted"/>
<evidence type="ECO:0000313" key="3">
    <source>
        <dbReference type="Proteomes" id="UP000199546"/>
    </source>
</evidence>
<keyword evidence="1" id="KW-0812">Transmembrane</keyword>
<dbReference type="EMBL" id="FPBA01000014">
    <property type="protein sequence ID" value="SFT87139.1"/>
    <property type="molecule type" value="Genomic_DNA"/>
</dbReference>
<keyword evidence="1" id="KW-0472">Membrane</keyword>
<keyword evidence="3" id="KW-1185">Reference proteome</keyword>
<feature type="transmembrane region" description="Helical" evidence="1">
    <location>
        <begin position="52"/>
        <end position="69"/>
    </location>
</feature>
<gene>
    <name evidence="2" type="ORF">SAMN05660657_03625</name>
</gene>
<dbReference type="STRING" id="1296565.SAMN05660657_03625"/>
<evidence type="ECO:0000313" key="2">
    <source>
        <dbReference type="EMBL" id="SFT87139.1"/>
    </source>
</evidence>
<organism evidence="2 3">
    <name type="scientific">Geodermatophilus amargosae</name>
    <dbReference type="NCBI Taxonomy" id="1296565"/>
    <lineage>
        <taxon>Bacteria</taxon>
        <taxon>Bacillati</taxon>
        <taxon>Actinomycetota</taxon>
        <taxon>Actinomycetes</taxon>
        <taxon>Geodermatophilales</taxon>
        <taxon>Geodermatophilaceae</taxon>
        <taxon>Geodermatophilus</taxon>
    </lineage>
</organism>
<dbReference type="RefSeq" id="WP_093581436.1">
    <property type="nucleotide sequence ID" value="NZ_FPBA01000014.1"/>
</dbReference>
<accession>A0A1I7BIY8</accession>
<reference evidence="3" key="1">
    <citation type="submission" date="2016-10" db="EMBL/GenBank/DDBJ databases">
        <authorList>
            <person name="Varghese N."/>
            <person name="Submissions S."/>
        </authorList>
    </citation>
    <scope>NUCLEOTIDE SEQUENCE [LARGE SCALE GENOMIC DNA]</scope>
    <source>
        <strain evidence="3">DSM 46136</strain>
    </source>
</reference>
<sequence>MTRTTAAPTELATRRSGGLRGALARRWPAALGAVAAVSSLVLVAPLPAPAQVSISAWCVLLAAVIYLTWGTARGDLGDRRLLTAQTAAVLAFGAVAMAAVAVDPATARYVLAAGWLAHATWDVAHHRIGRVVPRWYAETCLVADLTLATVLLTIGLG</sequence>
<feature type="transmembrane region" description="Helical" evidence="1">
    <location>
        <begin position="81"/>
        <end position="101"/>
    </location>
</feature>
<dbReference type="OrthoDB" id="582306at2"/>
<protein>
    <submittedName>
        <fullName evidence="2">Uncharacterized protein</fullName>
    </submittedName>
</protein>
<dbReference type="InterPro" id="IPR046052">
    <property type="entry name" value="DUF6010"/>
</dbReference>